<dbReference type="Proteomes" id="UP000831786">
    <property type="component" value="Chromosome"/>
</dbReference>
<organism evidence="2 3">
    <name type="scientific">Leucobacter allii</name>
    <dbReference type="NCBI Taxonomy" id="2932247"/>
    <lineage>
        <taxon>Bacteria</taxon>
        <taxon>Bacillati</taxon>
        <taxon>Actinomycetota</taxon>
        <taxon>Actinomycetes</taxon>
        <taxon>Micrococcales</taxon>
        <taxon>Microbacteriaceae</taxon>
        <taxon>Leucobacter</taxon>
    </lineage>
</organism>
<protein>
    <recommendedName>
        <fullName evidence="4">ATP-binding protein</fullName>
    </recommendedName>
</protein>
<name>A0ABY4FP02_9MICO</name>
<reference evidence="2 3" key="1">
    <citation type="submission" date="2022-04" db="EMBL/GenBank/DDBJ databases">
        <title>Leucobacter sp. isolated from rhizosphere of garlic.</title>
        <authorList>
            <person name="Won M."/>
            <person name="Lee C.-M."/>
            <person name="Woen H.-Y."/>
            <person name="Kwon S.-W."/>
        </authorList>
    </citation>
    <scope>NUCLEOTIDE SEQUENCE [LARGE SCALE GENOMIC DNA]</scope>
    <source>
        <strain evidence="2 3">H21R-40</strain>
    </source>
</reference>
<keyword evidence="3" id="KW-1185">Reference proteome</keyword>
<evidence type="ECO:0000313" key="2">
    <source>
        <dbReference type="EMBL" id="UOQ58018.1"/>
    </source>
</evidence>
<gene>
    <name evidence="2" type="ORF">MUN78_04025</name>
</gene>
<evidence type="ECO:0000313" key="3">
    <source>
        <dbReference type="Proteomes" id="UP000831786"/>
    </source>
</evidence>
<dbReference type="InterPro" id="IPR027417">
    <property type="entry name" value="P-loop_NTPase"/>
</dbReference>
<feature type="region of interest" description="Disordered" evidence="1">
    <location>
        <begin position="141"/>
        <end position="162"/>
    </location>
</feature>
<sequence>MGVNRELHGVDVVILDGRSGSGKTSLAARIAERFRADGRPAAVLHVEDLYPGWDGLALGSRAVSEALTTGVYRRYDWEARAFAERVPVPAGVPLIIEGCGALTAANLAAAVARVRAGRSERVDADAAARVRADAAERARADAAARRNADGAAPGRSAAGTGERVSAMRAAGEIAGGSGAARQRVRAVWLDCPEALRRERALARDGDVFAPHWERWAAQEAAFFAAHEPWALADEVIACDV</sequence>
<dbReference type="Gene3D" id="3.40.50.300">
    <property type="entry name" value="P-loop containing nucleotide triphosphate hydrolases"/>
    <property type="match status" value="2"/>
</dbReference>
<evidence type="ECO:0000256" key="1">
    <source>
        <dbReference type="SAM" id="MobiDB-lite"/>
    </source>
</evidence>
<dbReference type="EMBL" id="CP095045">
    <property type="protein sequence ID" value="UOQ58018.1"/>
    <property type="molecule type" value="Genomic_DNA"/>
</dbReference>
<dbReference type="RefSeq" id="WP_244728949.1">
    <property type="nucleotide sequence ID" value="NZ_CP095045.1"/>
</dbReference>
<accession>A0ABY4FP02</accession>
<evidence type="ECO:0008006" key="4">
    <source>
        <dbReference type="Google" id="ProtNLM"/>
    </source>
</evidence>
<proteinExistence type="predicted"/>
<dbReference type="SUPFAM" id="SSF52540">
    <property type="entry name" value="P-loop containing nucleoside triphosphate hydrolases"/>
    <property type="match status" value="1"/>
</dbReference>